<evidence type="ECO:0000313" key="25">
    <source>
        <dbReference type="Proteomes" id="UP000245086"/>
    </source>
</evidence>
<keyword evidence="7" id="KW-0328">Glycosyltransferase</keyword>
<evidence type="ECO:0000256" key="20">
    <source>
        <dbReference type="SAM" id="MobiDB-lite"/>
    </source>
</evidence>
<keyword evidence="16" id="KW-0961">Cell wall biogenesis/degradation</keyword>
<dbReference type="GO" id="GO:0008658">
    <property type="term" value="F:penicillin binding"/>
    <property type="evidence" value="ECO:0007669"/>
    <property type="project" value="InterPro"/>
</dbReference>
<evidence type="ECO:0000256" key="15">
    <source>
        <dbReference type="ARBA" id="ARBA00023268"/>
    </source>
</evidence>
<dbReference type="Gene3D" id="1.10.3810.10">
    <property type="entry name" value="Biosynthetic peptidoglycan transglycosylase-like"/>
    <property type="match status" value="1"/>
</dbReference>
<feature type="transmembrane region" description="Helical" evidence="21">
    <location>
        <begin position="7"/>
        <end position="31"/>
    </location>
</feature>
<dbReference type="GO" id="GO:0016020">
    <property type="term" value="C:membrane"/>
    <property type="evidence" value="ECO:0007669"/>
    <property type="project" value="UniProtKB-SubCell"/>
</dbReference>
<comment type="similarity">
    <text evidence="3">In the C-terminal section; belongs to the transpeptidase family.</text>
</comment>
<dbReference type="Gene3D" id="3.40.710.10">
    <property type="entry name" value="DD-peptidase/beta-lactamase superfamily"/>
    <property type="match status" value="2"/>
</dbReference>
<keyword evidence="14 21" id="KW-0472">Membrane</keyword>
<keyword evidence="25" id="KW-1185">Reference proteome</keyword>
<evidence type="ECO:0000256" key="1">
    <source>
        <dbReference type="ARBA" id="ARBA00004370"/>
    </source>
</evidence>
<dbReference type="NCBIfam" id="TIGR02074">
    <property type="entry name" value="PBP_1a_fam"/>
    <property type="match status" value="1"/>
</dbReference>
<keyword evidence="5" id="KW-0121">Carboxypeptidase</keyword>
<evidence type="ECO:0000256" key="14">
    <source>
        <dbReference type="ARBA" id="ARBA00023136"/>
    </source>
</evidence>
<evidence type="ECO:0000259" key="22">
    <source>
        <dbReference type="Pfam" id="PF00905"/>
    </source>
</evidence>
<accession>A0A2P2EBB3</accession>
<dbReference type="InterPro" id="IPR023346">
    <property type="entry name" value="Lysozyme-like_dom_sf"/>
</dbReference>
<dbReference type="GO" id="GO:0009252">
    <property type="term" value="P:peptidoglycan biosynthetic process"/>
    <property type="evidence" value="ECO:0007669"/>
    <property type="project" value="UniProtKB-UniPathway"/>
</dbReference>
<dbReference type="InterPro" id="IPR001460">
    <property type="entry name" value="PCN-bd_Tpept"/>
</dbReference>
<keyword evidence="8" id="KW-0808">Transferase</keyword>
<dbReference type="PANTHER" id="PTHR32282">
    <property type="entry name" value="BINDING PROTEIN TRANSPEPTIDASE, PUTATIVE-RELATED"/>
    <property type="match status" value="1"/>
</dbReference>
<evidence type="ECO:0000256" key="12">
    <source>
        <dbReference type="ARBA" id="ARBA00022984"/>
    </source>
</evidence>
<dbReference type="GO" id="GO:0008955">
    <property type="term" value="F:peptidoglycan glycosyltransferase activity"/>
    <property type="evidence" value="ECO:0007669"/>
    <property type="project" value="UniProtKB-EC"/>
</dbReference>
<comment type="similarity">
    <text evidence="4">In the N-terminal section; belongs to the glycosyltransferase 51 family.</text>
</comment>
<keyword evidence="12" id="KW-0573">Peptidoglycan synthesis</keyword>
<keyword evidence="10" id="KW-0378">Hydrolase</keyword>
<dbReference type="SUPFAM" id="SSF56601">
    <property type="entry name" value="beta-lactamase/transpeptidase-like"/>
    <property type="match status" value="1"/>
</dbReference>
<evidence type="ECO:0000256" key="18">
    <source>
        <dbReference type="ARBA" id="ARBA00049902"/>
    </source>
</evidence>
<dbReference type="PANTHER" id="PTHR32282:SF27">
    <property type="entry name" value="PENICILLIN-BINDING PROTEIN 1A"/>
    <property type="match status" value="1"/>
</dbReference>
<sequence length="793" mass="86166">MRVYLKIMALTVLVGIAAGVIGAIILVQMALHGLPDHQKLANYQPAVSSTIYSSDGRQIGLFARQNRSYIPIEQVPDHVIAAFMAAEDKDFYSHSGVDLMGVARAVVFNISNLGERRMQGASTITQQVAENVLLLDAAKGSTLDKILAKIREGLVSIRIEEVLTKDQIMEVYVNQIFLGFRSYGVQAAAQTYFGRDVRDLTIAQAAYLGALPKGPNNYNPLRHMDRALARRNWVIGQMAKNGFITAQQASAALAEPLTVNPNPRGSWTDPEAGEFVEEVRRDLIRRFGKDAPYSRGFIIRSTVDLDKQKYAREALAASLNRLDPRRARGFTGPVGMMRVSGDWASRLAKARYWRPDPSAVLGIVLDDAQSFGLTNGTKVAIPQADKDWALRSAKPLSDGALVWLGRRDDGTLQLQRHQGIQGALVSIDVHTGAVIAMAGGLDVEDSGFNRATQAKRQPGSSFKPIIYAAALEQGLTPDTEISDEKIEGGGWSPENADRRFYGVMTLRQALVMSRNTVTVRIARRIGMRRVADYARRFGVYDDLPNDLTMALGAGETTVLRLTSAFAVFPNGGRYIPPVFYDRLQDPRGKTVWRSDRRSCLACEGALNLEQGPPRMEPWGVQVVSPRTAWEMTSILQDVVLRGTGRGADIGRPVAGKTGTTSDYKDAWFVGFSPSIATGVYVGYDLPRTIYEGASGGPVAGPIFKQYMTQAHAGRPVEEFVVSPEVKREIEAEARMNVLTGLGNKPSSALPSPVPSAVPRIEPVKAAGVPATAPAVIEEAPPPSTGAPPTDQEG</sequence>
<evidence type="ECO:0000256" key="21">
    <source>
        <dbReference type="SAM" id="Phobius"/>
    </source>
</evidence>
<dbReference type="Proteomes" id="UP000245086">
    <property type="component" value="Unassembled WGS sequence"/>
</dbReference>
<dbReference type="Pfam" id="PF00905">
    <property type="entry name" value="Transpeptidase"/>
    <property type="match status" value="1"/>
</dbReference>
<organism evidence="24 25">
    <name type="scientific">Candidatus Phycosocius bacilliformis</name>
    <dbReference type="NCBI Taxonomy" id="1445552"/>
    <lineage>
        <taxon>Bacteria</taxon>
        <taxon>Pseudomonadati</taxon>
        <taxon>Pseudomonadota</taxon>
        <taxon>Alphaproteobacteria</taxon>
        <taxon>Caulobacterales</taxon>
        <taxon>Caulobacterales incertae sedis</taxon>
        <taxon>Candidatus Phycosocius</taxon>
    </lineage>
</organism>
<comment type="pathway">
    <text evidence="19">Glycan biosynthesis.</text>
</comment>
<comment type="caution">
    <text evidence="24">The sequence shown here is derived from an EMBL/GenBank/DDBJ whole genome shotgun (WGS) entry which is preliminary data.</text>
</comment>
<keyword evidence="9 21" id="KW-0812">Transmembrane</keyword>
<evidence type="ECO:0000259" key="23">
    <source>
        <dbReference type="Pfam" id="PF00912"/>
    </source>
</evidence>
<keyword evidence="11" id="KW-0133">Cell shape</keyword>
<proteinExistence type="inferred from homology"/>
<evidence type="ECO:0000256" key="17">
    <source>
        <dbReference type="ARBA" id="ARBA00044770"/>
    </source>
</evidence>
<dbReference type="InterPro" id="IPR001264">
    <property type="entry name" value="Glyco_trans_51"/>
</dbReference>
<comment type="subcellular location">
    <subcellularLocation>
        <location evidence="1">Membrane</location>
    </subcellularLocation>
</comment>
<evidence type="ECO:0000256" key="4">
    <source>
        <dbReference type="ARBA" id="ARBA00007739"/>
    </source>
</evidence>
<dbReference type="EMBL" id="BFBR01000006">
    <property type="protein sequence ID" value="GBF58341.1"/>
    <property type="molecule type" value="Genomic_DNA"/>
</dbReference>
<feature type="domain" description="Glycosyl transferase family 51" evidence="23">
    <location>
        <begin position="57"/>
        <end position="238"/>
    </location>
</feature>
<dbReference type="GO" id="GO:0008360">
    <property type="term" value="P:regulation of cell shape"/>
    <property type="evidence" value="ECO:0007669"/>
    <property type="project" value="UniProtKB-KW"/>
</dbReference>
<name>A0A2P2EBB3_9PROT</name>
<evidence type="ECO:0000256" key="11">
    <source>
        <dbReference type="ARBA" id="ARBA00022960"/>
    </source>
</evidence>
<dbReference type="GO" id="GO:0030288">
    <property type="term" value="C:outer membrane-bounded periplasmic space"/>
    <property type="evidence" value="ECO:0007669"/>
    <property type="project" value="TreeGrafter"/>
</dbReference>
<keyword evidence="13 21" id="KW-1133">Transmembrane helix</keyword>
<evidence type="ECO:0000256" key="2">
    <source>
        <dbReference type="ARBA" id="ARBA00004752"/>
    </source>
</evidence>
<evidence type="ECO:0000256" key="13">
    <source>
        <dbReference type="ARBA" id="ARBA00022989"/>
    </source>
</evidence>
<feature type="domain" description="Penicillin-binding protein transpeptidase" evidence="22">
    <location>
        <begin position="422"/>
        <end position="707"/>
    </location>
</feature>
<protein>
    <recommendedName>
        <fullName evidence="17">peptidoglycan glycosyltransferase</fullName>
        <ecNumber evidence="17">2.4.99.28</ecNumber>
    </recommendedName>
</protein>
<keyword evidence="15" id="KW-0511">Multifunctional enzyme</keyword>
<dbReference type="GO" id="GO:0006508">
    <property type="term" value="P:proteolysis"/>
    <property type="evidence" value="ECO:0007669"/>
    <property type="project" value="UniProtKB-KW"/>
</dbReference>
<evidence type="ECO:0000256" key="5">
    <source>
        <dbReference type="ARBA" id="ARBA00022645"/>
    </source>
</evidence>
<dbReference type="InterPro" id="IPR012338">
    <property type="entry name" value="Beta-lactam/transpept-like"/>
</dbReference>
<dbReference type="AlphaFoldDB" id="A0A2P2EBB3"/>
<dbReference type="InterPro" id="IPR050396">
    <property type="entry name" value="Glycosyltr_51/Transpeptidase"/>
</dbReference>
<comment type="catalytic activity">
    <reaction evidence="18">
        <text>[GlcNAc-(1-&gt;4)-Mur2Ac(oyl-L-Ala-gamma-D-Glu-L-Lys-D-Ala-D-Ala)](n)-di-trans,octa-cis-undecaprenyl diphosphate + beta-D-GlcNAc-(1-&gt;4)-Mur2Ac(oyl-L-Ala-gamma-D-Glu-L-Lys-D-Ala-D-Ala)-di-trans,octa-cis-undecaprenyl diphosphate = [GlcNAc-(1-&gt;4)-Mur2Ac(oyl-L-Ala-gamma-D-Glu-L-Lys-D-Ala-D-Ala)](n+1)-di-trans,octa-cis-undecaprenyl diphosphate + di-trans,octa-cis-undecaprenyl diphosphate + H(+)</text>
        <dbReference type="Rhea" id="RHEA:23708"/>
        <dbReference type="Rhea" id="RHEA-COMP:9602"/>
        <dbReference type="Rhea" id="RHEA-COMP:9603"/>
        <dbReference type="ChEBI" id="CHEBI:15378"/>
        <dbReference type="ChEBI" id="CHEBI:58405"/>
        <dbReference type="ChEBI" id="CHEBI:60033"/>
        <dbReference type="ChEBI" id="CHEBI:78435"/>
        <dbReference type="EC" id="2.4.99.28"/>
    </reaction>
</comment>
<dbReference type="Pfam" id="PF00912">
    <property type="entry name" value="Transgly"/>
    <property type="match status" value="1"/>
</dbReference>
<reference evidence="24 25" key="1">
    <citation type="journal article" date="2018" name="Genome Announc.">
        <title>Draft Genome Sequence of "Candidatus Phycosocius bacilliformis," an Alphaproteobacterial Ectosymbiont of the Hydrocarbon-Producing Green Alga Botryococcus braunii.</title>
        <authorList>
            <person name="Tanabe Y."/>
            <person name="Yamaguchi H."/>
            <person name="Watanabe M.M."/>
        </authorList>
    </citation>
    <scope>NUCLEOTIDE SEQUENCE [LARGE SCALE GENOMIC DNA]</scope>
    <source>
        <strain evidence="24 25">BOTRYCO-2</strain>
    </source>
</reference>
<evidence type="ECO:0000256" key="7">
    <source>
        <dbReference type="ARBA" id="ARBA00022676"/>
    </source>
</evidence>
<dbReference type="GO" id="GO:0071555">
    <property type="term" value="P:cell wall organization"/>
    <property type="evidence" value="ECO:0007669"/>
    <property type="project" value="UniProtKB-KW"/>
</dbReference>
<evidence type="ECO:0000256" key="9">
    <source>
        <dbReference type="ARBA" id="ARBA00022692"/>
    </source>
</evidence>
<evidence type="ECO:0000313" key="24">
    <source>
        <dbReference type="EMBL" id="GBF58341.1"/>
    </source>
</evidence>
<dbReference type="FunFam" id="1.10.3810.10:FF:000003">
    <property type="entry name" value="Penicillin-binding protein 1a"/>
    <property type="match status" value="1"/>
</dbReference>
<evidence type="ECO:0000256" key="19">
    <source>
        <dbReference type="ARBA" id="ARBA00060592"/>
    </source>
</evidence>
<dbReference type="EC" id="2.4.99.28" evidence="17"/>
<evidence type="ECO:0000256" key="3">
    <source>
        <dbReference type="ARBA" id="ARBA00007090"/>
    </source>
</evidence>
<evidence type="ECO:0000256" key="16">
    <source>
        <dbReference type="ARBA" id="ARBA00023316"/>
    </source>
</evidence>
<gene>
    <name evidence="24" type="primary">mrcA</name>
    <name evidence="24" type="ORF">PbB2_02021</name>
</gene>
<dbReference type="InterPro" id="IPR036950">
    <property type="entry name" value="PBP_transglycosylase"/>
</dbReference>
<evidence type="ECO:0000256" key="10">
    <source>
        <dbReference type="ARBA" id="ARBA00022801"/>
    </source>
</evidence>
<dbReference type="RefSeq" id="WP_108985212.1">
    <property type="nucleotide sequence ID" value="NZ_BFBR01000006.1"/>
</dbReference>
<comment type="pathway">
    <text evidence="2">Cell wall biogenesis; peptidoglycan biosynthesis.</text>
</comment>
<dbReference type="SUPFAM" id="SSF53955">
    <property type="entry name" value="Lysozyme-like"/>
    <property type="match status" value="1"/>
</dbReference>
<dbReference type="OrthoDB" id="9766909at2"/>
<evidence type="ECO:0000256" key="8">
    <source>
        <dbReference type="ARBA" id="ARBA00022679"/>
    </source>
</evidence>
<dbReference type="GO" id="GO:0004180">
    <property type="term" value="F:carboxypeptidase activity"/>
    <property type="evidence" value="ECO:0007669"/>
    <property type="project" value="UniProtKB-KW"/>
</dbReference>
<evidence type="ECO:0000256" key="6">
    <source>
        <dbReference type="ARBA" id="ARBA00022670"/>
    </source>
</evidence>
<feature type="region of interest" description="Disordered" evidence="20">
    <location>
        <begin position="768"/>
        <end position="793"/>
    </location>
</feature>
<dbReference type="UniPathway" id="UPA00219"/>
<keyword evidence="6" id="KW-0645">Protease</keyword>